<gene>
    <name evidence="1" type="ORF">SISNIDRAFT_460602</name>
</gene>
<evidence type="ECO:0000313" key="2">
    <source>
        <dbReference type="Proteomes" id="UP000076722"/>
    </source>
</evidence>
<dbReference type="AlphaFoldDB" id="A0A164NG63"/>
<sequence length="443" mass="49189">MRGFRLESLGIVVSPASTRPRPWRHIKALKRLADLLDETPENWGILDDFFERCQYVPAKTKAVDAGAVDSDWDGWQEELNKDPSFNHPLLHLPHLLRILGPSSLTLYKHVLGGRRVLIYTHPAVEPACMLAQGLADLSDVSGLYPRTLARSPKVLGMITLHDIDGLKSYSSSGWIACTTDKIFLEKPWLYDIVIDLTTGLEQIQMLNRGTRPALYLSRQASGSKKGSNGGWSLVSVRFTWSDIRLWNEVEKVLREDELEQGGARNMKWADPWRIYEDACVLCASLMSGNWRAVSACASGEGPTNQRDGFDVEGEELSEEMTDDPTAKISEPRMLSRTPTIRGGSALASGTRTHTAVIVALLEIFHRHTAFLLSVLDEVLSGSSGLQPRTTIILSPKRMAAFGLGSLSELDALFIEWLAARDGRRQLVVRRGWKDLVSVVFGLG</sequence>
<dbReference type="InterPro" id="IPR053056">
    <property type="entry name" value="Lipid_Metab_Assoc_Protein"/>
</dbReference>
<name>A0A164NG63_9AGAM</name>
<protein>
    <submittedName>
        <fullName evidence="1">Uncharacterized protein</fullName>
    </submittedName>
</protein>
<dbReference type="Proteomes" id="UP000076722">
    <property type="component" value="Unassembled WGS sequence"/>
</dbReference>
<dbReference type="GO" id="GO:0005811">
    <property type="term" value="C:lipid droplet"/>
    <property type="evidence" value="ECO:0007669"/>
    <property type="project" value="TreeGrafter"/>
</dbReference>
<keyword evidence="2" id="KW-1185">Reference proteome</keyword>
<dbReference type="STRING" id="1314777.A0A164NG63"/>
<evidence type="ECO:0000313" key="1">
    <source>
        <dbReference type="EMBL" id="KZS87676.1"/>
    </source>
</evidence>
<accession>A0A164NG63</accession>
<reference evidence="1 2" key="1">
    <citation type="journal article" date="2016" name="Mol. Biol. Evol.">
        <title>Comparative Genomics of Early-Diverging Mushroom-Forming Fungi Provides Insights into the Origins of Lignocellulose Decay Capabilities.</title>
        <authorList>
            <person name="Nagy L.G."/>
            <person name="Riley R."/>
            <person name="Tritt A."/>
            <person name="Adam C."/>
            <person name="Daum C."/>
            <person name="Floudas D."/>
            <person name="Sun H."/>
            <person name="Yadav J.S."/>
            <person name="Pangilinan J."/>
            <person name="Larsson K.H."/>
            <person name="Matsuura K."/>
            <person name="Barry K."/>
            <person name="Labutti K."/>
            <person name="Kuo R."/>
            <person name="Ohm R.A."/>
            <person name="Bhattacharya S.S."/>
            <person name="Shirouzu T."/>
            <person name="Yoshinaga Y."/>
            <person name="Martin F.M."/>
            <person name="Grigoriev I.V."/>
            <person name="Hibbett D.S."/>
        </authorList>
    </citation>
    <scope>NUCLEOTIDE SEQUENCE [LARGE SCALE GENOMIC DNA]</scope>
    <source>
        <strain evidence="1 2">HHB9708</strain>
    </source>
</reference>
<dbReference type="PANTHER" id="PTHR28153:SF1">
    <property type="entry name" value="DUF4484 DOMAIN-CONTAINING PROTEIN"/>
    <property type="match status" value="1"/>
</dbReference>
<dbReference type="OrthoDB" id="2152680at2759"/>
<dbReference type="Pfam" id="PF09804">
    <property type="entry name" value="DENND11"/>
    <property type="match status" value="1"/>
</dbReference>
<dbReference type="PANTHER" id="PTHR28153">
    <property type="entry name" value="PROTEIN, PUTATIVE-RELATED"/>
    <property type="match status" value="1"/>
</dbReference>
<proteinExistence type="predicted"/>
<organism evidence="1 2">
    <name type="scientific">Sistotremastrum niveocremeum HHB9708</name>
    <dbReference type="NCBI Taxonomy" id="1314777"/>
    <lineage>
        <taxon>Eukaryota</taxon>
        <taxon>Fungi</taxon>
        <taxon>Dikarya</taxon>
        <taxon>Basidiomycota</taxon>
        <taxon>Agaricomycotina</taxon>
        <taxon>Agaricomycetes</taxon>
        <taxon>Sistotremastrales</taxon>
        <taxon>Sistotremastraceae</taxon>
        <taxon>Sertulicium</taxon>
        <taxon>Sertulicium niveocremeum</taxon>
    </lineage>
</organism>
<dbReference type="InterPro" id="IPR018626">
    <property type="entry name" value="LCHN/Anr2"/>
</dbReference>
<dbReference type="EMBL" id="KV419445">
    <property type="protein sequence ID" value="KZS87676.1"/>
    <property type="molecule type" value="Genomic_DNA"/>
</dbReference>